<protein>
    <recommendedName>
        <fullName evidence="7">C2 domain-containing protein</fullName>
    </recommendedName>
</protein>
<dbReference type="InterPro" id="IPR014772">
    <property type="entry name" value="Munc13_dom-2"/>
</dbReference>
<dbReference type="AlphaFoldDB" id="A0A168T6L6"/>
<evidence type="ECO:0000313" key="6">
    <source>
        <dbReference type="Proteomes" id="UP000078561"/>
    </source>
</evidence>
<evidence type="ECO:0000256" key="1">
    <source>
        <dbReference type="SAM" id="MobiDB-lite"/>
    </source>
</evidence>
<dbReference type="PROSITE" id="PS51258">
    <property type="entry name" value="MHD1"/>
    <property type="match status" value="1"/>
</dbReference>
<dbReference type="Gene3D" id="1.10.357.50">
    <property type="match status" value="1"/>
</dbReference>
<dbReference type="SMART" id="SM00239">
    <property type="entry name" value="C2"/>
    <property type="match status" value="1"/>
</dbReference>
<name>A0A168T6L6_ABSGL</name>
<dbReference type="STRING" id="4829.A0A168T6L6"/>
<gene>
    <name evidence="5" type="primary">ABSGL_15260.1 scaffold 16333</name>
</gene>
<dbReference type="PANTHER" id="PTHR47263:SF1">
    <property type="entry name" value="C2 DOMAIN PROTEIN (AFU_ORTHOLOGUE AFUA_7G02350)"/>
    <property type="match status" value="1"/>
</dbReference>
<feature type="region of interest" description="Disordered" evidence="1">
    <location>
        <begin position="1102"/>
        <end position="1135"/>
    </location>
</feature>
<organism evidence="5">
    <name type="scientific">Absidia glauca</name>
    <name type="common">Pin mould</name>
    <dbReference type="NCBI Taxonomy" id="4829"/>
    <lineage>
        <taxon>Eukaryota</taxon>
        <taxon>Fungi</taxon>
        <taxon>Fungi incertae sedis</taxon>
        <taxon>Mucoromycota</taxon>
        <taxon>Mucoromycotina</taxon>
        <taxon>Mucoromycetes</taxon>
        <taxon>Mucorales</taxon>
        <taxon>Cunninghamellaceae</taxon>
        <taxon>Absidia</taxon>
    </lineage>
</organism>
<dbReference type="PROSITE" id="PS50004">
    <property type="entry name" value="C2"/>
    <property type="match status" value="1"/>
</dbReference>
<evidence type="ECO:0008006" key="7">
    <source>
        <dbReference type="Google" id="ProtNLM"/>
    </source>
</evidence>
<evidence type="ECO:0000259" key="3">
    <source>
        <dbReference type="PROSITE" id="PS51258"/>
    </source>
</evidence>
<dbReference type="InterPro" id="IPR010439">
    <property type="entry name" value="MUN_dom"/>
</dbReference>
<dbReference type="InterPro" id="IPR052811">
    <property type="entry name" value="Glucose_resp_signaling"/>
</dbReference>
<dbReference type="Pfam" id="PF00168">
    <property type="entry name" value="C2"/>
    <property type="match status" value="1"/>
</dbReference>
<dbReference type="Gene3D" id="1.20.58.1100">
    <property type="match status" value="1"/>
</dbReference>
<dbReference type="FunCoup" id="A0A168T6L6">
    <property type="interactions" value="36"/>
</dbReference>
<feature type="domain" description="MHD2" evidence="4">
    <location>
        <begin position="974"/>
        <end position="1092"/>
    </location>
</feature>
<dbReference type="InterPro" id="IPR035892">
    <property type="entry name" value="C2_domain_sf"/>
</dbReference>
<evidence type="ECO:0000259" key="2">
    <source>
        <dbReference type="PROSITE" id="PS50004"/>
    </source>
</evidence>
<dbReference type="InParanoid" id="A0A168T6L6"/>
<dbReference type="SUPFAM" id="SSF49562">
    <property type="entry name" value="C2 domain (Calcium/lipid-binding domain, CaLB)"/>
    <property type="match status" value="1"/>
</dbReference>
<proteinExistence type="predicted"/>
<accession>A0A168T6L6</accession>
<dbReference type="OMA" id="VLKSPKW"/>
<feature type="domain" description="C2" evidence="2">
    <location>
        <begin position="762"/>
        <end position="881"/>
    </location>
</feature>
<dbReference type="PANTHER" id="PTHR47263">
    <property type="entry name" value="ADENYLATE CYCLASE ACTIVATION PROTEIN GIT1"/>
    <property type="match status" value="1"/>
</dbReference>
<dbReference type="Proteomes" id="UP000078561">
    <property type="component" value="Unassembled WGS sequence"/>
</dbReference>
<feature type="compositionally biased region" description="Pro residues" evidence="1">
    <location>
        <begin position="1208"/>
        <end position="1218"/>
    </location>
</feature>
<feature type="domain" description="MHD1" evidence="3">
    <location>
        <begin position="564"/>
        <end position="683"/>
    </location>
</feature>
<dbReference type="OrthoDB" id="2015333at2759"/>
<keyword evidence="6" id="KW-1185">Reference proteome</keyword>
<dbReference type="InterPro" id="IPR014770">
    <property type="entry name" value="Munc13_1"/>
</dbReference>
<sequence>MASTRASSLALVYDYSLRCALRACLEQTSNLRPASFSSSISRRSGHFHDMFGSLSDRFGDGGDKTDKLTREVVRALLRRLDDITKGQRYEQDFLTMVALIQKHIQLYRFRPTGTIQDLVLAFMKITETELKKENSSNSSTIMDRYVAQFADILKQTVLEDVPSCASPELIDTLDGFMGQRRQQQRVDTKRASGGPSLVYGSVESFEQFPMVKTVQALFQVDPQDHKRKLRELHPLCTQSAFMRDLKQCINNTNQPDKANEFPNRNSYDAWQKRETKQLTELLKTLTLLDPTLSTAGDDMDTRSHKAGFTFIPEDPRGAFQLLMTLCLDQDMNTPDAERAKTSVLSHASDELLRECWRTWRLSTPFRTLLYLDLVKQRFDCNVFTMDDIKDATRMLDRALKENSITDWTLADRATLIRIYEDMERTFGMAMVDGLSQYWKVSPEWIHDVDYLLDRIYEDPLYRQTHPQSQGQNWVETVECAAVERWRSLETDCTKDDDDLSNLLMLADKLTKELVSLATRKFKSPIQGASIPGIVMTIQMPYFALEMENWAYLPSAQEAPIEVTFHLYHKVLSLKRLYDQYGPQQKASLFKVESWFLSHVRRWLRTTDAATPEWVENAIKQDNFRPTHSLTMHSSSIVDLFSLFHQAVDFVQKLQWPNEYQHCRFMTALSKVIGVALTQYTNALEERISHDIIPPSLHSTDHDGSFLSKAKLQLTGNRTMRPDTIPDDFTPELCAKINDIEAARSRLDRLYQRMDVDAIANYLREDGMIPPEKNGQHASFLYSIKAVRAENLQPLDSNGLSDPYVVFDLDGKQIGRTHTVYETLNPRWEHQTFDVWLGSETVSVLAMVYDEDLWTSHDECGGAWFKLSPDYFNDYQSHDVVLDLHPQGKLVLRITMEGEKDDIHFWFGKAFRILKRAENDAAGLLVDRMSRYIRHCLSRKVLDKLLGHERSFFSSFGRNSGSSRQATEPDLQGCEDAIVPLLDYLERNLKILNDHLSESNMQLVIGKIWKEVLVALESTLLPPLSEHHSDMKPLDDYEFHVVYKWLELLKILFNGGEDGDAVPLDKLESSQYYALLAINVAYNLETDQLLELYHAAVKNQAELKQRGGRKADRSKSVYQSKNTARKKKPKQEATSSIDLPSSDVILRIVRMRSGKTVRDFLRTEFDKRSNPAPPIPPPHAVVAEATRLDDHPLPPLPTVANHSFNSSSPAPPPVPTHHV</sequence>
<dbReference type="Gene3D" id="2.60.40.150">
    <property type="entry name" value="C2 domain"/>
    <property type="match status" value="1"/>
</dbReference>
<dbReference type="InterPro" id="IPR000008">
    <property type="entry name" value="C2_dom"/>
</dbReference>
<dbReference type="Pfam" id="PF06292">
    <property type="entry name" value="MUN"/>
    <property type="match status" value="1"/>
</dbReference>
<feature type="compositionally biased region" description="Basic and acidic residues" evidence="1">
    <location>
        <begin position="1102"/>
        <end position="1114"/>
    </location>
</feature>
<evidence type="ECO:0000313" key="5">
    <source>
        <dbReference type="EMBL" id="SAM09564.1"/>
    </source>
</evidence>
<dbReference type="PROSITE" id="PS51259">
    <property type="entry name" value="MHD2"/>
    <property type="match status" value="1"/>
</dbReference>
<reference evidence="5" key="1">
    <citation type="submission" date="2016-04" db="EMBL/GenBank/DDBJ databases">
        <authorList>
            <person name="Evans L.H."/>
            <person name="Alamgir A."/>
            <person name="Owens N."/>
            <person name="Weber N.D."/>
            <person name="Virtaneva K."/>
            <person name="Barbian K."/>
            <person name="Babar A."/>
            <person name="Rosenke K."/>
        </authorList>
    </citation>
    <scope>NUCLEOTIDE SEQUENCE [LARGE SCALE GENOMIC DNA]</scope>
    <source>
        <strain evidence="5">CBS 101.48</strain>
    </source>
</reference>
<dbReference type="EMBL" id="LT555144">
    <property type="protein sequence ID" value="SAM09564.1"/>
    <property type="molecule type" value="Genomic_DNA"/>
</dbReference>
<feature type="region of interest" description="Disordered" evidence="1">
    <location>
        <begin position="1184"/>
        <end position="1218"/>
    </location>
</feature>
<evidence type="ECO:0000259" key="4">
    <source>
        <dbReference type="PROSITE" id="PS51259"/>
    </source>
</evidence>